<dbReference type="OrthoDB" id="9772909at2"/>
<dbReference type="Pfam" id="PF02321">
    <property type="entry name" value="OEP"/>
    <property type="match status" value="2"/>
</dbReference>
<name>A0A0K2GFE8_NITMO</name>
<evidence type="ECO:0000256" key="2">
    <source>
        <dbReference type="SAM" id="Coils"/>
    </source>
</evidence>
<keyword evidence="4" id="KW-1185">Reference proteome</keyword>
<dbReference type="InterPro" id="IPR010131">
    <property type="entry name" value="MdtP/NodT-like"/>
</dbReference>
<keyword evidence="2" id="KW-0175">Coiled coil</keyword>
<proteinExistence type="inferred from homology"/>
<evidence type="ECO:0000313" key="3">
    <source>
        <dbReference type="EMBL" id="ALA59327.1"/>
    </source>
</evidence>
<dbReference type="PANTHER" id="PTHR30203:SF24">
    <property type="entry name" value="BLR4935 PROTEIN"/>
    <property type="match status" value="1"/>
</dbReference>
<dbReference type="AlphaFoldDB" id="A0A0K2GFE8"/>
<dbReference type="SUPFAM" id="SSF56954">
    <property type="entry name" value="Outer membrane efflux proteins (OEP)"/>
    <property type="match status" value="1"/>
</dbReference>
<dbReference type="PANTHER" id="PTHR30203">
    <property type="entry name" value="OUTER MEMBRANE CATION EFFLUX PROTEIN"/>
    <property type="match status" value="1"/>
</dbReference>
<protein>
    <submittedName>
        <fullName evidence="3">Putative Cation efflux system protein CzcC</fullName>
    </submittedName>
</protein>
<evidence type="ECO:0000256" key="1">
    <source>
        <dbReference type="ARBA" id="ARBA00007613"/>
    </source>
</evidence>
<organism evidence="3 4">
    <name type="scientific">Nitrospira moscoviensis</name>
    <dbReference type="NCBI Taxonomy" id="42253"/>
    <lineage>
        <taxon>Bacteria</taxon>
        <taxon>Pseudomonadati</taxon>
        <taxon>Nitrospirota</taxon>
        <taxon>Nitrospiria</taxon>
        <taxon>Nitrospirales</taxon>
        <taxon>Nitrospiraceae</taxon>
        <taxon>Nitrospira</taxon>
    </lineage>
</organism>
<dbReference type="Gene3D" id="1.20.1600.10">
    <property type="entry name" value="Outer membrane efflux proteins (OEP)"/>
    <property type="match status" value="1"/>
</dbReference>
<comment type="similarity">
    <text evidence="1">Belongs to the outer membrane factor (OMF) (TC 1.B.17) family.</text>
</comment>
<evidence type="ECO:0000313" key="4">
    <source>
        <dbReference type="Proteomes" id="UP000069205"/>
    </source>
</evidence>
<dbReference type="Proteomes" id="UP000069205">
    <property type="component" value="Chromosome"/>
</dbReference>
<feature type="coiled-coil region" evidence="2">
    <location>
        <begin position="312"/>
        <end position="339"/>
    </location>
</feature>
<dbReference type="RefSeq" id="WP_053380359.1">
    <property type="nucleotide sequence ID" value="NZ_CP011801.1"/>
</dbReference>
<dbReference type="InterPro" id="IPR003423">
    <property type="entry name" value="OMP_efflux"/>
</dbReference>
<sequence length="419" mass="46142">MAHLSLRTRLLVGVVLSVHLTGTVVLAEVQESRSYRLDEMIEVALQHNPALQEAASLVKQGRGLQTTAAAYPNPSITGTVGPGRTREALGDVAFFERGVIVSQPLEWPGMRQARLRAAEAALAGSQAAVDGTRLNVLADVKIAFYQLLLAQRNVELITEAVAIVQDFYRSVKARVDAGQARPFEALKANVEVQKVSNDLNHAQHSLVVARSRLNRLTGGALGKNFGVLGDFVSPRLGLNLEDLVGSAMEHHPTVRRVRKEIERAGHSLVQERQSLIPFVTVSGLFHQEAAETAYLARLSVPIPLWYRRQGEITAALSAKERAEAEHVRTQNELVAAITESAEEAHAAQDRIEVFEKGLLKQAEETLRIARISFQQGAASLLELIDAQRVHRQMLLEYTQARANLSVELARLERWTGELR</sequence>
<accession>A0A0K2GFE8</accession>
<dbReference type="KEGG" id="nmv:NITMOv2_2921"/>
<dbReference type="PATRIC" id="fig|42253.5.peg.2891"/>
<gene>
    <name evidence="3" type="ORF">NITMOv2_2921</name>
</gene>
<dbReference type="STRING" id="42253.NITMOv2_2921"/>
<dbReference type="GO" id="GO:0015562">
    <property type="term" value="F:efflux transmembrane transporter activity"/>
    <property type="evidence" value="ECO:0007669"/>
    <property type="project" value="InterPro"/>
</dbReference>
<dbReference type="EMBL" id="CP011801">
    <property type="protein sequence ID" value="ALA59327.1"/>
    <property type="molecule type" value="Genomic_DNA"/>
</dbReference>
<reference evidence="3 4" key="1">
    <citation type="journal article" date="2015" name="Proc. Natl. Acad. Sci. U.S.A.">
        <title>Expanded metabolic versatility of ubiquitous nitrite-oxidizing bacteria from the genus Nitrospira.</title>
        <authorList>
            <person name="Koch H."/>
            <person name="Lucker S."/>
            <person name="Albertsen M."/>
            <person name="Kitzinger K."/>
            <person name="Herbold C."/>
            <person name="Spieck E."/>
            <person name="Nielsen P.H."/>
            <person name="Wagner M."/>
            <person name="Daims H."/>
        </authorList>
    </citation>
    <scope>NUCLEOTIDE SEQUENCE [LARGE SCALE GENOMIC DNA]</scope>
    <source>
        <strain evidence="3 4">NSP M-1</strain>
    </source>
</reference>